<dbReference type="InterPro" id="IPR007197">
    <property type="entry name" value="rSAM"/>
</dbReference>
<evidence type="ECO:0000313" key="17">
    <source>
        <dbReference type="Proteomes" id="UP001447188"/>
    </source>
</evidence>
<dbReference type="InterPro" id="IPR029039">
    <property type="entry name" value="Flavoprotein-like_sf"/>
</dbReference>
<feature type="domain" description="Flavodoxin-like" evidence="14">
    <location>
        <begin position="141"/>
        <end position="341"/>
    </location>
</feature>
<evidence type="ECO:0000256" key="10">
    <source>
        <dbReference type="ARBA" id="ARBA00023014"/>
    </source>
</evidence>
<organism evidence="16 17">
    <name type="scientific">Discina gigas</name>
    <dbReference type="NCBI Taxonomy" id="1032678"/>
    <lineage>
        <taxon>Eukaryota</taxon>
        <taxon>Fungi</taxon>
        <taxon>Dikarya</taxon>
        <taxon>Ascomycota</taxon>
        <taxon>Pezizomycotina</taxon>
        <taxon>Pezizomycetes</taxon>
        <taxon>Pezizales</taxon>
        <taxon>Discinaceae</taxon>
        <taxon>Discina</taxon>
    </lineage>
</organism>
<proteinExistence type="inferred from homology"/>
<evidence type="ECO:0000256" key="5">
    <source>
        <dbReference type="ARBA" id="ARBA00022485"/>
    </source>
</evidence>
<dbReference type="PROSITE" id="PS51918">
    <property type="entry name" value="RADICAL_SAM"/>
    <property type="match status" value="1"/>
</dbReference>
<evidence type="ECO:0000256" key="12">
    <source>
        <dbReference type="ARBA" id="ARBA00049466"/>
    </source>
</evidence>
<dbReference type="SFLD" id="SFLDF00284">
    <property type="entry name" value="tRNA_wybutosine-synthesizing"/>
    <property type="match status" value="1"/>
</dbReference>
<dbReference type="SUPFAM" id="SSF102114">
    <property type="entry name" value="Radical SAM enzymes"/>
    <property type="match status" value="1"/>
</dbReference>
<evidence type="ECO:0000313" key="16">
    <source>
        <dbReference type="EMBL" id="KAL0638284.1"/>
    </source>
</evidence>
<keyword evidence="17" id="KW-1185">Reference proteome</keyword>
<gene>
    <name evidence="16" type="primary">YPO7</name>
    <name evidence="16" type="ORF">Q9L58_002741</name>
</gene>
<comment type="cofactor">
    <cofactor evidence="1">
        <name>[4Fe-4S] cluster</name>
        <dbReference type="ChEBI" id="CHEBI:49883"/>
    </cofactor>
</comment>
<dbReference type="Proteomes" id="UP001447188">
    <property type="component" value="Unassembled WGS sequence"/>
</dbReference>
<feature type="compositionally biased region" description="Acidic residues" evidence="13">
    <location>
        <begin position="365"/>
        <end position="376"/>
    </location>
</feature>
<feature type="compositionally biased region" description="Basic and acidic residues" evidence="13">
    <location>
        <begin position="397"/>
        <end position="409"/>
    </location>
</feature>
<dbReference type="InterPro" id="IPR013917">
    <property type="entry name" value="tRNA_wybutosine-synth"/>
</dbReference>
<dbReference type="PANTHER" id="PTHR13930:SF0">
    <property type="entry name" value="S-ADENOSYL-L-METHIONINE-DEPENDENT TRNA 4-DEMETHYLWYOSINE SYNTHASE TYW1-RELATED"/>
    <property type="match status" value="1"/>
</dbReference>
<feature type="domain" description="Radical SAM core" evidence="15">
    <location>
        <begin position="490"/>
        <end position="738"/>
    </location>
</feature>
<feature type="region of interest" description="Disordered" evidence="13">
    <location>
        <begin position="306"/>
        <end position="328"/>
    </location>
</feature>
<dbReference type="PROSITE" id="PS00201">
    <property type="entry name" value="FLAVODOXIN"/>
    <property type="match status" value="1"/>
</dbReference>
<dbReference type="Gene3D" id="3.40.50.360">
    <property type="match status" value="1"/>
</dbReference>
<dbReference type="PROSITE" id="PS50902">
    <property type="entry name" value="FLAVODOXIN_LIKE"/>
    <property type="match status" value="1"/>
</dbReference>
<comment type="similarity">
    <text evidence="3">Belongs to the TYW1 family.</text>
</comment>
<dbReference type="SFLD" id="SFLDS00029">
    <property type="entry name" value="Radical_SAM"/>
    <property type="match status" value="1"/>
</dbReference>
<dbReference type="Pfam" id="PF08608">
    <property type="entry name" value="Wyosine_form"/>
    <property type="match status" value="1"/>
</dbReference>
<evidence type="ECO:0000256" key="3">
    <source>
        <dbReference type="ARBA" id="ARBA00010115"/>
    </source>
</evidence>
<keyword evidence="5" id="KW-0004">4Fe-4S</keyword>
<keyword evidence="9" id="KW-0408">Iron</keyword>
<dbReference type="InterPro" id="IPR001226">
    <property type="entry name" value="Flavodoxin_CS"/>
</dbReference>
<dbReference type="InterPro" id="IPR013785">
    <property type="entry name" value="Aldolase_TIM"/>
</dbReference>
<evidence type="ECO:0000256" key="8">
    <source>
        <dbReference type="ARBA" id="ARBA00022723"/>
    </source>
</evidence>
<comment type="pathway">
    <text evidence="2">tRNA modification; wybutosine-tRNA(Phe) biosynthesis.</text>
</comment>
<comment type="caution">
    <text evidence="16">The sequence shown here is derived from an EMBL/GenBank/DDBJ whole genome shotgun (WGS) entry which is preliminary data.</text>
</comment>
<evidence type="ECO:0000256" key="9">
    <source>
        <dbReference type="ARBA" id="ARBA00023004"/>
    </source>
</evidence>
<dbReference type="PANTHER" id="PTHR13930">
    <property type="entry name" value="S-ADENOSYL-L-METHIONINE-DEPENDENT TRNA 4-DEMETHYLWYOSINE SYNTHASE"/>
    <property type="match status" value="1"/>
</dbReference>
<dbReference type="InterPro" id="IPR008254">
    <property type="entry name" value="Flavodoxin/NO_synth"/>
</dbReference>
<dbReference type="SUPFAM" id="SSF52218">
    <property type="entry name" value="Flavoproteins"/>
    <property type="match status" value="1"/>
</dbReference>
<dbReference type="SFLD" id="SFLDG01071">
    <property type="entry name" value="tRNA_wybutosine-synthesizing"/>
    <property type="match status" value="1"/>
</dbReference>
<dbReference type="Gene3D" id="3.20.20.70">
    <property type="entry name" value="Aldolase class I"/>
    <property type="match status" value="1"/>
</dbReference>
<keyword evidence="11 16" id="KW-0456">Lyase</keyword>
<evidence type="ECO:0000256" key="2">
    <source>
        <dbReference type="ARBA" id="ARBA00004797"/>
    </source>
</evidence>
<evidence type="ECO:0000256" key="7">
    <source>
        <dbReference type="ARBA" id="ARBA00022694"/>
    </source>
</evidence>
<keyword evidence="6" id="KW-0949">S-adenosyl-L-methionine</keyword>
<dbReference type="EC" id="4.1.3.44" evidence="4"/>
<keyword evidence="7" id="KW-0819">tRNA processing</keyword>
<feature type="region of interest" description="Disordered" evidence="13">
    <location>
        <begin position="363"/>
        <end position="444"/>
    </location>
</feature>
<keyword evidence="8" id="KW-0479">Metal-binding</keyword>
<evidence type="ECO:0000256" key="11">
    <source>
        <dbReference type="ARBA" id="ARBA00023239"/>
    </source>
</evidence>
<dbReference type="InterPro" id="IPR058240">
    <property type="entry name" value="rSAM_sf"/>
</dbReference>
<dbReference type="GO" id="GO:0102521">
    <property type="term" value="F:tRNA-4-demethylwyosine synthase activity"/>
    <property type="evidence" value="ECO:0007669"/>
    <property type="project" value="UniProtKB-EC"/>
</dbReference>
<evidence type="ECO:0000259" key="14">
    <source>
        <dbReference type="PROSITE" id="PS50902"/>
    </source>
</evidence>
<evidence type="ECO:0000256" key="13">
    <source>
        <dbReference type="SAM" id="MobiDB-lite"/>
    </source>
</evidence>
<evidence type="ECO:0000256" key="6">
    <source>
        <dbReference type="ARBA" id="ARBA00022691"/>
    </source>
</evidence>
<name>A0ABR3GQS2_9PEZI</name>
<dbReference type="EMBL" id="JBBBZM010000024">
    <property type="protein sequence ID" value="KAL0638284.1"/>
    <property type="molecule type" value="Genomic_DNA"/>
</dbReference>
<dbReference type="Pfam" id="PF04055">
    <property type="entry name" value="Radical_SAM"/>
    <property type="match status" value="1"/>
</dbReference>
<accession>A0ABR3GQS2</accession>
<reference evidence="16 17" key="1">
    <citation type="submission" date="2024-02" db="EMBL/GenBank/DDBJ databases">
        <title>Discinaceae phylogenomics.</title>
        <authorList>
            <person name="Dirks A.C."/>
            <person name="James T.Y."/>
        </authorList>
    </citation>
    <scope>NUCLEOTIDE SEQUENCE [LARGE SCALE GENOMIC DNA]</scope>
    <source>
        <strain evidence="16 17">ACD0624</strain>
    </source>
</reference>
<evidence type="ECO:0000259" key="15">
    <source>
        <dbReference type="PROSITE" id="PS51918"/>
    </source>
</evidence>
<dbReference type="CDD" id="cd01335">
    <property type="entry name" value="Radical_SAM"/>
    <property type="match status" value="1"/>
</dbReference>
<comment type="catalytic activity">
    <reaction evidence="12">
        <text>N(1)-methylguanosine(37) in tRNA(Phe) + pyruvate + S-adenosyl-L-methionine = 4-demethylwyosine(37) in tRNA(Phe) + 5'-deoxyadenosine + L-methionine + CO2 + H2O</text>
        <dbReference type="Rhea" id="RHEA:36347"/>
        <dbReference type="Rhea" id="RHEA-COMP:10164"/>
        <dbReference type="Rhea" id="RHEA-COMP:10165"/>
        <dbReference type="ChEBI" id="CHEBI:15361"/>
        <dbReference type="ChEBI" id="CHEBI:15377"/>
        <dbReference type="ChEBI" id="CHEBI:16526"/>
        <dbReference type="ChEBI" id="CHEBI:17319"/>
        <dbReference type="ChEBI" id="CHEBI:57844"/>
        <dbReference type="ChEBI" id="CHEBI:59789"/>
        <dbReference type="ChEBI" id="CHEBI:64315"/>
        <dbReference type="ChEBI" id="CHEBI:73542"/>
        <dbReference type="EC" id="4.1.3.44"/>
    </reaction>
</comment>
<protein>
    <recommendedName>
        <fullName evidence="4">tRNA 4-demethylwyosine synthase (AdoMet-dependent)</fullName>
        <ecNumber evidence="4">4.1.3.44</ecNumber>
    </recommendedName>
</protein>
<evidence type="ECO:0000256" key="1">
    <source>
        <dbReference type="ARBA" id="ARBA00001966"/>
    </source>
</evidence>
<keyword evidence="10" id="KW-0411">Iron-sulfur</keyword>
<evidence type="ECO:0000256" key="4">
    <source>
        <dbReference type="ARBA" id="ARBA00012821"/>
    </source>
</evidence>
<dbReference type="InterPro" id="IPR034556">
    <property type="entry name" value="tRNA_wybutosine-synthase"/>
</dbReference>
<sequence>MASITDDSPVFSAEFVELWHTLRFPLLFSAVVALAAYKIHRSIKQLQKEETASLQMIKPAQKWSGAPVPPASGVLPVVKEAIAHPVEGSGLRRPVRVASANFPKRVTGNKTKKLSLMRRGKGGLVSEQEQEREEGDFDIQALIFYSSLTGSTQQYAEKLKNALFSTNGEGVYSRLSIPTPSNSLSSVSLQRSFLTPEVHNLEEIELDDYFISPPKSDGEKKVKYIYLLVVPTYETDSPVASFLDHLQETHHDFRIDTAPLRSLAGFSVFGFGDSSEWPASEGKFCKDAMEVDKWMGRLTGGKKGSRRMFPVGMGDVNPASAKGREEGNAADSLDKWRIHLEDTMREYAATGQLGDVTDWRTAVESGDEDSDIEGEPDTPNSGDEMVDMEDLGGVIKKNPDVAKKGDVPRKSFRTAPLPVDFTSPAGKKALENGEGQNPDRKEMVPKGGVTYEALTKQGYTIVGSHSGVKICRWTKSALRGRGSCYKYSFYGIKSHLCMETTPSLSCSNKCVFCWRHGTNPVGTTWRWKVDPADEVFKGVVEGHYRKIKMMKGVPGVRADRFSEAFKIRHCALSLVGEPVFYPYINEFLHLLHSSKISSFLVCNAQHPTQLAALGHVTQLYVSIDASNRDSLKKIDRPLHRDFWERFQSCLEILREKRNTQRTVFRLTLVKGFNVDDEVMGYADLVEKGLPGFVEVKGVTYCGTSTAGEAGLTMKNVPFYEEVVEFVEALNKELQRRGLGYGIAAEHAHSCCILIASNRFFINGKWHTHIDYKRFFELLEGGKEFGPEDYVGEATPEWANWGNGGFDPSDVRVHRKGKAAKKLRDEAAAAAELEGEGGGCG</sequence>